<feature type="region of interest" description="Disordered" evidence="1">
    <location>
        <begin position="1"/>
        <end position="34"/>
    </location>
</feature>
<evidence type="ECO:0000313" key="2">
    <source>
        <dbReference type="EMBL" id="CAA6822508.1"/>
    </source>
</evidence>
<sequence length="34" mass="3869">MKVSSEFQDDLLSAHLKQTNKAQNSPQLTKKPKQ</sequence>
<protein>
    <submittedName>
        <fullName evidence="2">Uncharacterized protein</fullName>
    </submittedName>
</protein>
<dbReference type="AlphaFoldDB" id="A0A6S6U2S8"/>
<organism evidence="2">
    <name type="scientific">uncultured Sulfurovum sp</name>
    <dbReference type="NCBI Taxonomy" id="269237"/>
    <lineage>
        <taxon>Bacteria</taxon>
        <taxon>Pseudomonadati</taxon>
        <taxon>Campylobacterota</taxon>
        <taxon>Epsilonproteobacteria</taxon>
        <taxon>Campylobacterales</taxon>
        <taxon>Sulfurovaceae</taxon>
        <taxon>Sulfurovum</taxon>
        <taxon>environmental samples</taxon>
    </lineage>
</organism>
<gene>
    <name evidence="2" type="ORF">HELGO_WM9270</name>
</gene>
<feature type="compositionally biased region" description="Polar residues" evidence="1">
    <location>
        <begin position="16"/>
        <end position="28"/>
    </location>
</feature>
<proteinExistence type="predicted"/>
<reference evidence="2" key="1">
    <citation type="submission" date="2020-01" db="EMBL/GenBank/DDBJ databases">
        <authorList>
            <person name="Meier V. D."/>
            <person name="Meier V D."/>
        </authorList>
    </citation>
    <scope>NUCLEOTIDE SEQUENCE</scope>
    <source>
        <strain evidence="2">HLG_WM_MAG_06</strain>
    </source>
</reference>
<evidence type="ECO:0000256" key="1">
    <source>
        <dbReference type="SAM" id="MobiDB-lite"/>
    </source>
</evidence>
<accession>A0A6S6U2S8</accession>
<name>A0A6S6U2S8_9BACT</name>
<dbReference type="EMBL" id="CACVAP010000102">
    <property type="protein sequence ID" value="CAA6822508.1"/>
    <property type="molecule type" value="Genomic_DNA"/>
</dbReference>